<dbReference type="Gene3D" id="3.40.50.10320">
    <property type="entry name" value="LmbE-like"/>
    <property type="match status" value="1"/>
</dbReference>
<dbReference type="RefSeq" id="WP_141886319.1">
    <property type="nucleotide sequence ID" value="NZ_BAAAUY010000005.1"/>
</dbReference>
<accession>A0A542Y4F3</accession>
<name>A0A542Y4F3_9MICO</name>
<dbReference type="InterPro" id="IPR024078">
    <property type="entry name" value="LmbE-like_dom_sf"/>
</dbReference>
<protein>
    <submittedName>
        <fullName evidence="2">LmbE family N-acetylglucosaminyl deacetylase</fullName>
    </submittedName>
</protein>
<organism evidence="2 3">
    <name type="scientific">Leucobacter komagatae</name>
    <dbReference type="NCBI Taxonomy" id="55969"/>
    <lineage>
        <taxon>Bacteria</taxon>
        <taxon>Bacillati</taxon>
        <taxon>Actinomycetota</taxon>
        <taxon>Actinomycetes</taxon>
        <taxon>Micrococcales</taxon>
        <taxon>Microbacteriaceae</taxon>
        <taxon>Leucobacter</taxon>
    </lineage>
</organism>
<dbReference type="PANTHER" id="PTHR12993">
    <property type="entry name" value="N-ACETYLGLUCOSAMINYL-PHOSPHATIDYLINOSITOL DE-N-ACETYLASE-RELATED"/>
    <property type="match status" value="1"/>
</dbReference>
<sequence length="239" mass="26066">MTTLERFDPTGIRRVLCVVAHPDDMEYGGSAAVAEWTAQGIEVSYLLLTAGEAGMRHLSPEQTGPLRAAEQREACDIVGVKNLTILDLPDGLVEHSIETRRRIALAIRQAQPDAVITMTWDLDAGWGLNHVDHRSTGLAVVDAIRDADNPWLFREQLTDGLAEWKTTWLLATAHRPTHAIEVSERGLELGIASLAAHREYLAALTDHPTPTDLVTGVLTGGGEQAGLRYALPVHAYRMG</sequence>
<dbReference type="OrthoDB" id="3514174at2"/>
<gene>
    <name evidence="2" type="ORF">FB468_0949</name>
</gene>
<evidence type="ECO:0000256" key="1">
    <source>
        <dbReference type="ARBA" id="ARBA00022833"/>
    </source>
</evidence>
<keyword evidence="3" id="KW-1185">Reference proteome</keyword>
<dbReference type="GO" id="GO:0016137">
    <property type="term" value="P:glycoside metabolic process"/>
    <property type="evidence" value="ECO:0007669"/>
    <property type="project" value="UniProtKB-ARBA"/>
</dbReference>
<evidence type="ECO:0000313" key="3">
    <source>
        <dbReference type="Proteomes" id="UP000319094"/>
    </source>
</evidence>
<comment type="caution">
    <text evidence="2">The sequence shown here is derived from an EMBL/GenBank/DDBJ whole genome shotgun (WGS) entry which is preliminary data.</text>
</comment>
<dbReference type="SUPFAM" id="SSF102588">
    <property type="entry name" value="LmbE-like"/>
    <property type="match status" value="1"/>
</dbReference>
<dbReference type="InterPro" id="IPR003737">
    <property type="entry name" value="GlcNAc_PI_deacetylase-related"/>
</dbReference>
<dbReference type="STRING" id="55969.SD72_01390"/>
<dbReference type="EMBL" id="VFON01000001">
    <property type="protein sequence ID" value="TQL42938.1"/>
    <property type="molecule type" value="Genomic_DNA"/>
</dbReference>
<dbReference type="Pfam" id="PF02585">
    <property type="entry name" value="PIG-L"/>
    <property type="match status" value="1"/>
</dbReference>
<keyword evidence="1" id="KW-0862">Zinc</keyword>
<reference evidence="2 3" key="1">
    <citation type="submission" date="2019-06" db="EMBL/GenBank/DDBJ databases">
        <title>Sequencing the genomes of 1000 actinobacteria strains.</title>
        <authorList>
            <person name="Klenk H.-P."/>
        </authorList>
    </citation>
    <scope>NUCLEOTIDE SEQUENCE [LARGE SCALE GENOMIC DNA]</scope>
    <source>
        <strain evidence="2 3">DSM 8803</strain>
    </source>
</reference>
<evidence type="ECO:0000313" key="2">
    <source>
        <dbReference type="EMBL" id="TQL42938.1"/>
    </source>
</evidence>
<dbReference type="AlphaFoldDB" id="A0A542Y4F3"/>
<dbReference type="PANTHER" id="PTHR12993:SF28">
    <property type="entry name" value="LMBE FAMILY PROTEIN"/>
    <property type="match status" value="1"/>
</dbReference>
<proteinExistence type="predicted"/>
<dbReference type="GO" id="GO:0016811">
    <property type="term" value="F:hydrolase activity, acting on carbon-nitrogen (but not peptide) bonds, in linear amides"/>
    <property type="evidence" value="ECO:0007669"/>
    <property type="project" value="TreeGrafter"/>
</dbReference>
<dbReference type="Proteomes" id="UP000319094">
    <property type="component" value="Unassembled WGS sequence"/>
</dbReference>